<accession>A0A3D8GRF0</accession>
<evidence type="ECO:0000313" key="1">
    <source>
        <dbReference type="EMBL" id="RDU37063.1"/>
    </source>
</evidence>
<evidence type="ECO:0000313" key="2">
    <source>
        <dbReference type="Proteomes" id="UP000257144"/>
    </source>
</evidence>
<name>A0A3D8GRF0_9BACI</name>
<protein>
    <submittedName>
        <fullName evidence="1">Uncharacterized protein</fullName>
    </submittedName>
</protein>
<dbReference type="AlphaFoldDB" id="A0A3D8GRF0"/>
<reference evidence="1 2" key="1">
    <citation type="submission" date="2018-07" db="EMBL/GenBank/DDBJ databases">
        <title>Bacillus sp. YLB-04 draft genome sequence.</title>
        <authorList>
            <person name="Yu L."/>
            <person name="Tang X."/>
        </authorList>
    </citation>
    <scope>NUCLEOTIDE SEQUENCE [LARGE SCALE GENOMIC DNA]</scope>
    <source>
        <strain evidence="1 2">YLB-04</strain>
    </source>
</reference>
<gene>
    <name evidence="1" type="ORF">DRW41_10280</name>
</gene>
<comment type="caution">
    <text evidence="1">The sequence shown here is derived from an EMBL/GenBank/DDBJ whole genome shotgun (WGS) entry which is preliminary data.</text>
</comment>
<dbReference type="EMBL" id="QNQT01000003">
    <property type="protein sequence ID" value="RDU37063.1"/>
    <property type="molecule type" value="Genomic_DNA"/>
</dbReference>
<organism evidence="1 2">
    <name type="scientific">Neobacillus piezotolerans</name>
    <dbReference type="NCBI Taxonomy" id="2259171"/>
    <lineage>
        <taxon>Bacteria</taxon>
        <taxon>Bacillati</taxon>
        <taxon>Bacillota</taxon>
        <taxon>Bacilli</taxon>
        <taxon>Bacillales</taxon>
        <taxon>Bacillaceae</taxon>
        <taxon>Neobacillus</taxon>
    </lineage>
</organism>
<keyword evidence="2" id="KW-1185">Reference proteome</keyword>
<dbReference type="Proteomes" id="UP000257144">
    <property type="component" value="Unassembled WGS sequence"/>
</dbReference>
<proteinExistence type="predicted"/>
<sequence>METPQALAPRKLLTAPAPKNIRSCFLQLVEKPLMFFEKFYSWCKFYAVALTPRGKRVQGAEINHNVPEEYTIF</sequence>